<gene>
    <name evidence="2" type="ORF">K435DRAFT_970548</name>
</gene>
<dbReference type="AlphaFoldDB" id="A0A4S8LAK2"/>
<protein>
    <submittedName>
        <fullName evidence="2">Uncharacterized protein</fullName>
    </submittedName>
</protein>
<evidence type="ECO:0000256" key="1">
    <source>
        <dbReference type="SAM" id="MobiDB-lite"/>
    </source>
</evidence>
<dbReference type="Proteomes" id="UP000297245">
    <property type="component" value="Unassembled WGS sequence"/>
</dbReference>
<dbReference type="EMBL" id="ML179530">
    <property type="protein sequence ID" value="THU85779.1"/>
    <property type="molecule type" value="Genomic_DNA"/>
</dbReference>
<evidence type="ECO:0000313" key="3">
    <source>
        <dbReference type="Proteomes" id="UP000297245"/>
    </source>
</evidence>
<name>A0A4S8LAK2_DENBC</name>
<proteinExistence type="predicted"/>
<sequence length="313" mass="34740">MGSSDDENQRYSAKAMHIDKRTFAGNVNSVKEHDDRKITGRAIDNFGHYQEINGANGESMPDDVKIAFDRYFKPSVIEVAGSSNEPWTYPSLKELNDIWTRVMPDDFTNQFPAYATVTQKLVAEVVNEWRDSFGNAALETIHIIFEENKLQDDEARKTYIAQIMKGGITRREYYFTGTGVLKGTFQTPIVAKTLSKHYQAIQDIHDDKSLKKPPKAALALAIFAIERTLKHYSNGLEGIGDLEALSKDTKAPKELPAVTSLTGKNTKGQDLISSNLWDKIVTAAKSHVEPSTTGVPEATNGDVVNGDVEPFPE</sequence>
<accession>A0A4S8LAK2</accession>
<keyword evidence="3" id="KW-1185">Reference proteome</keyword>
<evidence type="ECO:0000313" key="2">
    <source>
        <dbReference type="EMBL" id="THU85779.1"/>
    </source>
</evidence>
<feature type="region of interest" description="Disordered" evidence="1">
    <location>
        <begin position="288"/>
        <end position="313"/>
    </location>
</feature>
<dbReference type="OrthoDB" id="2755811at2759"/>
<organism evidence="2 3">
    <name type="scientific">Dendrothele bispora (strain CBS 962.96)</name>
    <dbReference type="NCBI Taxonomy" id="1314807"/>
    <lineage>
        <taxon>Eukaryota</taxon>
        <taxon>Fungi</taxon>
        <taxon>Dikarya</taxon>
        <taxon>Basidiomycota</taxon>
        <taxon>Agaricomycotina</taxon>
        <taxon>Agaricomycetes</taxon>
        <taxon>Agaricomycetidae</taxon>
        <taxon>Agaricales</taxon>
        <taxon>Agaricales incertae sedis</taxon>
        <taxon>Dendrothele</taxon>
    </lineage>
</organism>
<reference evidence="2 3" key="1">
    <citation type="journal article" date="2019" name="Nat. Ecol. Evol.">
        <title>Megaphylogeny resolves global patterns of mushroom evolution.</title>
        <authorList>
            <person name="Varga T."/>
            <person name="Krizsan K."/>
            <person name="Foldi C."/>
            <person name="Dima B."/>
            <person name="Sanchez-Garcia M."/>
            <person name="Sanchez-Ramirez S."/>
            <person name="Szollosi G.J."/>
            <person name="Szarkandi J.G."/>
            <person name="Papp V."/>
            <person name="Albert L."/>
            <person name="Andreopoulos W."/>
            <person name="Angelini C."/>
            <person name="Antonin V."/>
            <person name="Barry K.W."/>
            <person name="Bougher N.L."/>
            <person name="Buchanan P."/>
            <person name="Buyck B."/>
            <person name="Bense V."/>
            <person name="Catcheside P."/>
            <person name="Chovatia M."/>
            <person name="Cooper J."/>
            <person name="Damon W."/>
            <person name="Desjardin D."/>
            <person name="Finy P."/>
            <person name="Geml J."/>
            <person name="Haridas S."/>
            <person name="Hughes K."/>
            <person name="Justo A."/>
            <person name="Karasinski D."/>
            <person name="Kautmanova I."/>
            <person name="Kiss B."/>
            <person name="Kocsube S."/>
            <person name="Kotiranta H."/>
            <person name="LaButti K.M."/>
            <person name="Lechner B.E."/>
            <person name="Liimatainen K."/>
            <person name="Lipzen A."/>
            <person name="Lukacs Z."/>
            <person name="Mihaltcheva S."/>
            <person name="Morgado L.N."/>
            <person name="Niskanen T."/>
            <person name="Noordeloos M.E."/>
            <person name="Ohm R.A."/>
            <person name="Ortiz-Santana B."/>
            <person name="Ovrebo C."/>
            <person name="Racz N."/>
            <person name="Riley R."/>
            <person name="Savchenko A."/>
            <person name="Shiryaev A."/>
            <person name="Soop K."/>
            <person name="Spirin V."/>
            <person name="Szebenyi C."/>
            <person name="Tomsovsky M."/>
            <person name="Tulloss R.E."/>
            <person name="Uehling J."/>
            <person name="Grigoriev I.V."/>
            <person name="Vagvolgyi C."/>
            <person name="Papp T."/>
            <person name="Martin F.M."/>
            <person name="Miettinen O."/>
            <person name="Hibbett D.S."/>
            <person name="Nagy L.G."/>
        </authorList>
    </citation>
    <scope>NUCLEOTIDE SEQUENCE [LARGE SCALE GENOMIC DNA]</scope>
    <source>
        <strain evidence="2 3">CBS 962.96</strain>
    </source>
</reference>